<proteinExistence type="predicted"/>
<feature type="chain" id="PRO_5040984191" evidence="11">
    <location>
        <begin position="28"/>
        <end position="470"/>
    </location>
</feature>
<accession>A0A9X0XDT4</accession>
<dbReference type="AlphaFoldDB" id="A0A9X0XDT4"/>
<evidence type="ECO:0000256" key="10">
    <source>
        <dbReference type="ARBA" id="ARBA00023237"/>
    </source>
</evidence>
<feature type="signal peptide" evidence="11">
    <location>
        <begin position="1"/>
        <end position="27"/>
    </location>
</feature>
<evidence type="ECO:0000259" key="12">
    <source>
        <dbReference type="Pfam" id="PF13609"/>
    </source>
</evidence>
<keyword evidence="7" id="KW-0406">Ion transport</keyword>
<evidence type="ECO:0000256" key="3">
    <source>
        <dbReference type="ARBA" id="ARBA00022448"/>
    </source>
</evidence>
<dbReference type="CDD" id="cd00342">
    <property type="entry name" value="gram_neg_porins"/>
    <property type="match status" value="1"/>
</dbReference>
<dbReference type="GO" id="GO:0009279">
    <property type="term" value="C:cell outer membrane"/>
    <property type="evidence" value="ECO:0007669"/>
    <property type="project" value="UniProtKB-SubCell"/>
</dbReference>
<comment type="caution">
    <text evidence="13">The sequence shown here is derived from an EMBL/GenBank/DDBJ whole genome shotgun (WGS) entry which is preliminary data.</text>
</comment>
<keyword evidence="4" id="KW-1134">Transmembrane beta strand</keyword>
<dbReference type="Gene3D" id="2.40.160.10">
    <property type="entry name" value="Porin"/>
    <property type="match status" value="2"/>
</dbReference>
<dbReference type="InterPro" id="IPR050298">
    <property type="entry name" value="Gram-neg_bact_OMP"/>
</dbReference>
<keyword evidence="10" id="KW-0998">Cell outer membrane</keyword>
<dbReference type="SUPFAM" id="SSF56935">
    <property type="entry name" value="Porins"/>
    <property type="match status" value="1"/>
</dbReference>
<keyword evidence="14" id="KW-1185">Reference proteome</keyword>
<dbReference type="PANTHER" id="PTHR34501:SF9">
    <property type="entry name" value="MAJOR OUTER MEMBRANE PROTEIN P.IA"/>
    <property type="match status" value="1"/>
</dbReference>
<evidence type="ECO:0000256" key="9">
    <source>
        <dbReference type="ARBA" id="ARBA00023136"/>
    </source>
</evidence>
<evidence type="ECO:0000256" key="8">
    <source>
        <dbReference type="ARBA" id="ARBA00023114"/>
    </source>
</evidence>
<evidence type="ECO:0000256" key="11">
    <source>
        <dbReference type="SAM" id="SignalP"/>
    </source>
</evidence>
<evidence type="ECO:0000313" key="13">
    <source>
        <dbReference type="EMBL" id="MBL0719111.1"/>
    </source>
</evidence>
<dbReference type="GO" id="GO:0046930">
    <property type="term" value="C:pore complex"/>
    <property type="evidence" value="ECO:0007669"/>
    <property type="project" value="UniProtKB-KW"/>
</dbReference>
<organism evidence="13 14">
    <name type="scientific">Aquariibacter lacus</name>
    <dbReference type="NCBI Taxonomy" id="2801332"/>
    <lineage>
        <taxon>Bacteria</taxon>
        <taxon>Pseudomonadati</taxon>
        <taxon>Pseudomonadota</taxon>
        <taxon>Betaproteobacteria</taxon>
        <taxon>Burkholderiales</taxon>
        <taxon>Sphaerotilaceae</taxon>
        <taxon>Aquariibacter</taxon>
    </lineage>
</organism>
<evidence type="ECO:0000256" key="2">
    <source>
        <dbReference type="ARBA" id="ARBA00011233"/>
    </source>
</evidence>
<evidence type="ECO:0000256" key="6">
    <source>
        <dbReference type="ARBA" id="ARBA00022729"/>
    </source>
</evidence>
<dbReference type="PANTHER" id="PTHR34501">
    <property type="entry name" value="PROTEIN YDDL-RELATED"/>
    <property type="match status" value="1"/>
</dbReference>
<name>A0A9X0XDT4_9BURK</name>
<dbReference type="InterPro" id="IPR033900">
    <property type="entry name" value="Gram_neg_porin_domain"/>
</dbReference>
<reference evidence="13 14" key="1">
    <citation type="submission" date="2021-01" db="EMBL/GenBank/DDBJ databases">
        <title>Piscinibacter sp. Jin2 Genome sequencing and assembly.</title>
        <authorList>
            <person name="Kim I."/>
        </authorList>
    </citation>
    <scope>NUCLEOTIDE SEQUENCE [LARGE SCALE GENOMIC DNA]</scope>
    <source>
        <strain evidence="13 14">Jin2</strain>
    </source>
</reference>
<keyword evidence="6 11" id="KW-0732">Signal</keyword>
<dbReference type="RefSeq" id="WP_201824275.1">
    <property type="nucleotide sequence ID" value="NZ_JAERRA010000001.1"/>
</dbReference>
<feature type="domain" description="Porin" evidence="12">
    <location>
        <begin position="18"/>
        <end position="436"/>
    </location>
</feature>
<protein>
    <submittedName>
        <fullName evidence="13">Porin</fullName>
    </submittedName>
</protein>
<keyword evidence="3" id="KW-0813">Transport</keyword>
<comment type="subunit">
    <text evidence="2">Homotrimer.</text>
</comment>
<keyword evidence="8" id="KW-0626">Porin</keyword>
<evidence type="ECO:0000256" key="7">
    <source>
        <dbReference type="ARBA" id="ARBA00023065"/>
    </source>
</evidence>
<evidence type="ECO:0000256" key="4">
    <source>
        <dbReference type="ARBA" id="ARBA00022452"/>
    </source>
</evidence>
<dbReference type="Pfam" id="PF13609">
    <property type="entry name" value="Porin_4"/>
    <property type="match status" value="1"/>
</dbReference>
<evidence type="ECO:0000313" key="14">
    <source>
        <dbReference type="Proteomes" id="UP000643207"/>
    </source>
</evidence>
<dbReference type="InterPro" id="IPR023614">
    <property type="entry name" value="Porin_dom_sf"/>
</dbReference>
<dbReference type="GO" id="GO:0006811">
    <property type="term" value="P:monoatomic ion transport"/>
    <property type="evidence" value="ECO:0007669"/>
    <property type="project" value="UniProtKB-KW"/>
</dbReference>
<keyword evidence="9" id="KW-0472">Membrane</keyword>
<gene>
    <name evidence="13" type="ORF">JI742_04325</name>
</gene>
<evidence type="ECO:0000256" key="1">
    <source>
        <dbReference type="ARBA" id="ARBA00004571"/>
    </source>
</evidence>
<dbReference type="EMBL" id="JAERRA010000001">
    <property type="protein sequence ID" value="MBL0719111.1"/>
    <property type="molecule type" value="Genomic_DNA"/>
</dbReference>
<sequence length="470" mass="50651">MTVLDRCRLPALLLPLLLASAAPGVQAQSTLTLYGLADGGLTYTTGQDAAKLRLASGIMEGSRWGLRGSEDLGGGWKALFVLESRFELDTGDVANRPPSGGRLPDRFSEPDTLGAPPFTQSVFNSVLNSVGLPIGSLLPLGPLFNLAPQVSDPLGLRRQVADAVVEEAGRRIGVNHLERNLFDRQAYIALVTPVGGFVLGRQYSPAYEVFYQFDTMKTESGLSAGQIAAIPQGIEIRTPNAFQYRIVLKGYTASLMYGTREGGSTVPSIVPAGRFVGGNAYYKDPDGRYSYGAAYATRKNSRGKKGLTNWLAGASLRLGPGTLHGLFTSIRDDNPQSGVDVREGLEANQALANPLLAGFREAYAQAYNEAFRQDARLFHLGYSLPLGRHTVSVVYNLLDDRRALESDLRSYGFAYTYAFSKRTDFNAVLVHFDNRGLAQLAPGGNGYLGGVTRAAGVDATQLALGMRHRF</sequence>
<dbReference type="GO" id="GO:0015288">
    <property type="term" value="F:porin activity"/>
    <property type="evidence" value="ECO:0007669"/>
    <property type="project" value="UniProtKB-KW"/>
</dbReference>
<keyword evidence="5" id="KW-0812">Transmembrane</keyword>
<dbReference type="Proteomes" id="UP000643207">
    <property type="component" value="Unassembled WGS sequence"/>
</dbReference>
<comment type="subcellular location">
    <subcellularLocation>
        <location evidence="1">Cell outer membrane</location>
        <topology evidence="1">Multi-pass membrane protein</topology>
    </subcellularLocation>
</comment>
<evidence type="ECO:0000256" key="5">
    <source>
        <dbReference type="ARBA" id="ARBA00022692"/>
    </source>
</evidence>